<comment type="caution">
    <text evidence="1">The sequence shown here is derived from an EMBL/GenBank/DDBJ whole genome shotgun (WGS) entry which is preliminary data.</text>
</comment>
<name>A0ACB9CQF3_ARCLA</name>
<sequence length="115" mass="12823">MSFWWLIDGIQVTVSGRSRGRGSCQKGGLRLGFCFRLLPVSNQVYGCFLNQRGLVSELVRQLTSCIISLSAFVRDGPLLFLFRSFYVSTGLSSTVYHPRLSWVVRGPDAETAGRD</sequence>
<gene>
    <name evidence="1" type="ORF">L6452_15841</name>
</gene>
<reference evidence="1 2" key="2">
    <citation type="journal article" date="2022" name="Mol. Ecol. Resour.">
        <title>The genomes of chicory, endive, great burdock and yacon provide insights into Asteraceae paleo-polyploidization history and plant inulin production.</title>
        <authorList>
            <person name="Fan W."/>
            <person name="Wang S."/>
            <person name="Wang H."/>
            <person name="Wang A."/>
            <person name="Jiang F."/>
            <person name="Liu H."/>
            <person name="Zhao H."/>
            <person name="Xu D."/>
            <person name="Zhang Y."/>
        </authorList>
    </citation>
    <scope>NUCLEOTIDE SEQUENCE [LARGE SCALE GENOMIC DNA]</scope>
    <source>
        <strain evidence="2">cv. Niubang</strain>
    </source>
</reference>
<accession>A0ACB9CQF3</accession>
<protein>
    <submittedName>
        <fullName evidence="1">Uncharacterized protein</fullName>
    </submittedName>
</protein>
<keyword evidence="2" id="KW-1185">Reference proteome</keyword>
<dbReference type="EMBL" id="CM042050">
    <property type="protein sequence ID" value="KAI3736302.1"/>
    <property type="molecule type" value="Genomic_DNA"/>
</dbReference>
<reference evidence="2" key="1">
    <citation type="journal article" date="2022" name="Mol. Ecol. Resour.">
        <title>The genomes of chicory, endive, great burdock and yacon provide insights into Asteraceae palaeo-polyploidization history and plant inulin production.</title>
        <authorList>
            <person name="Fan W."/>
            <person name="Wang S."/>
            <person name="Wang H."/>
            <person name="Wang A."/>
            <person name="Jiang F."/>
            <person name="Liu H."/>
            <person name="Zhao H."/>
            <person name="Xu D."/>
            <person name="Zhang Y."/>
        </authorList>
    </citation>
    <scope>NUCLEOTIDE SEQUENCE [LARGE SCALE GENOMIC DNA]</scope>
    <source>
        <strain evidence="2">cv. Niubang</strain>
    </source>
</reference>
<proteinExistence type="predicted"/>
<evidence type="ECO:0000313" key="2">
    <source>
        <dbReference type="Proteomes" id="UP001055879"/>
    </source>
</evidence>
<evidence type="ECO:0000313" key="1">
    <source>
        <dbReference type="EMBL" id="KAI3736302.1"/>
    </source>
</evidence>
<dbReference type="Proteomes" id="UP001055879">
    <property type="component" value="Linkage Group LG04"/>
</dbReference>
<organism evidence="1 2">
    <name type="scientific">Arctium lappa</name>
    <name type="common">Greater burdock</name>
    <name type="synonym">Lappa major</name>
    <dbReference type="NCBI Taxonomy" id="4217"/>
    <lineage>
        <taxon>Eukaryota</taxon>
        <taxon>Viridiplantae</taxon>
        <taxon>Streptophyta</taxon>
        <taxon>Embryophyta</taxon>
        <taxon>Tracheophyta</taxon>
        <taxon>Spermatophyta</taxon>
        <taxon>Magnoliopsida</taxon>
        <taxon>eudicotyledons</taxon>
        <taxon>Gunneridae</taxon>
        <taxon>Pentapetalae</taxon>
        <taxon>asterids</taxon>
        <taxon>campanulids</taxon>
        <taxon>Asterales</taxon>
        <taxon>Asteraceae</taxon>
        <taxon>Carduoideae</taxon>
        <taxon>Cardueae</taxon>
        <taxon>Arctiinae</taxon>
        <taxon>Arctium</taxon>
    </lineage>
</organism>